<evidence type="ECO:0000256" key="1">
    <source>
        <dbReference type="SAM" id="MobiDB-lite"/>
    </source>
</evidence>
<reference evidence="2 3" key="1">
    <citation type="submission" date="2019-05" db="EMBL/GenBank/DDBJ databases">
        <title>Mikania micrantha, genome provides insights into the molecular mechanism of rapid growth.</title>
        <authorList>
            <person name="Liu B."/>
        </authorList>
    </citation>
    <scope>NUCLEOTIDE SEQUENCE [LARGE SCALE GENOMIC DNA]</scope>
    <source>
        <strain evidence="2">NLD-2019</strain>
        <tissue evidence="2">Leaf</tissue>
    </source>
</reference>
<evidence type="ECO:0000313" key="2">
    <source>
        <dbReference type="EMBL" id="KAD3066665.1"/>
    </source>
</evidence>
<name>A0A5N6LYF8_9ASTR</name>
<comment type="caution">
    <text evidence="2">The sequence shown here is derived from an EMBL/GenBank/DDBJ whole genome shotgun (WGS) entry which is preliminary data.</text>
</comment>
<feature type="region of interest" description="Disordered" evidence="1">
    <location>
        <begin position="64"/>
        <end position="89"/>
    </location>
</feature>
<accession>A0A5N6LYF8</accession>
<sequence length="89" mass="9740">MQAMGSHGGIEVNRVHCDLITKPSRYAKTPLRDAPRIDSEVPSIDLIVKITPTNTGMDALAFTRDNTTPYSSNKATTAKSKLHNENSQN</sequence>
<dbReference type="EMBL" id="SZYD01000017">
    <property type="protein sequence ID" value="KAD3066665.1"/>
    <property type="molecule type" value="Genomic_DNA"/>
</dbReference>
<protein>
    <submittedName>
        <fullName evidence="2">Uncharacterized protein</fullName>
    </submittedName>
</protein>
<organism evidence="2 3">
    <name type="scientific">Mikania micrantha</name>
    <name type="common">bitter vine</name>
    <dbReference type="NCBI Taxonomy" id="192012"/>
    <lineage>
        <taxon>Eukaryota</taxon>
        <taxon>Viridiplantae</taxon>
        <taxon>Streptophyta</taxon>
        <taxon>Embryophyta</taxon>
        <taxon>Tracheophyta</taxon>
        <taxon>Spermatophyta</taxon>
        <taxon>Magnoliopsida</taxon>
        <taxon>eudicotyledons</taxon>
        <taxon>Gunneridae</taxon>
        <taxon>Pentapetalae</taxon>
        <taxon>asterids</taxon>
        <taxon>campanulids</taxon>
        <taxon>Asterales</taxon>
        <taxon>Asteraceae</taxon>
        <taxon>Asteroideae</taxon>
        <taxon>Heliantheae alliance</taxon>
        <taxon>Eupatorieae</taxon>
        <taxon>Mikania</taxon>
    </lineage>
</organism>
<dbReference type="Proteomes" id="UP000326396">
    <property type="component" value="Linkage Group LG7"/>
</dbReference>
<gene>
    <name evidence="2" type="ORF">E3N88_34545</name>
</gene>
<dbReference type="AlphaFoldDB" id="A0A5N6LYF8"/>
<evidence type="ECO:0000313" key="3">
    <source>
        <dbReference type="Proteomes" id="UP000326396"/>
    </source>
</evidence>
<proteinExistence type="predicted"/>
<keyword evidence="3" id="KW-1185">Reference proteome</keyword>